<evidence type="ECO:0000256" key="1">
    <source>
        <dbReference type="ARBA" id="ARBA00001954"/>
    </source>
</evidence>
<evidence type="ECO:0000256" key="5">
    <source>
        <dbReference type="ARBA" id="ARBA00022964"/>
    </source>
</evidence>
<dbReference type="GO" id="GO:0046872">
    <property type="term" value="F:metal ion binding"/>
    <property type="evidence" value="ECO:0007669"/>
    <property type="project" value="UniProtKB-KW"/>
</dbReference>
<organism evidence="10 11">
    <name type="scientific">Leptospira jelokensis</name>
    <dbReference type="NCBI Taxonomy" id="2484931"/>
    <lineage>
        <taxon>Bacteria</taxon>
        <taxon>Pseudomonadati</taxon>
        <taxon>Spirochaetota</taxon>
        <taxon>Spirochaetia</taxon>
        <taxon>Leptospirales</taxon>
        <taxon>Leptospiraceae</taxon>
        <taxon>Leptospira</taxon>
    </lineage>
</organism>
<sequence>MQLFHQVTNSNRLPFDGRLTYLPHFLNLEKSEYYFDTFLHTIEWKQDEAILYGKHITTKRSVAWYADKGFSYRYSGTTKTALPWSKGLLELKEAVERETKESFNSCLLNLYHDGSEGMAWHSDDETSLKPNSCIASVSLGAERIFRFKHKKKDSKVELHLEPGSLLLMQGEIQHHWLHSLPKALKVKRPRINLTFRQFGTI</sequence>
<dbReference type="InterPro" id="IPR005123">
    <property type="entry name" value="Oxoglu/Fe-dep_dioxygenase_dom"/>
</dbReference>
<keyword evidence="11" id="KW-1185">Reference proteome</keyword>
<comment type="caution">
    <text evidence="10">The sequence shown here is derived from an EMBL/GenBank/DDBJ whole genome shotgun (WGS) entry which is preliminary data.</text>
</comment>
<keyword evidence="6" id="KW-0560">Oxidoreductase</keyword>
<reference evidence="10" key="1">
    <citation type="journal article" date="2019" name="PLoS Negl. Trop. Dis.">
        <title>Revisiting the worldwide diversity of Leptospira species in the environment.</title>
        <authorList>
            <person name="Vincent A.T."/>
            <person name="Schiettekatte O."/>
            <person name="Bourhy P."/>
            <person name="Veyrier F.J."/>
            <person name="Picardeau M."/>
        </authorList>
    </citation>
    <scope>NUCLEOTIDE SEQUENCE [LARGE SCALE GENOMIC DNA]</scope>
    <source>
        <strain evidence="10">201702451</strain>
    </source>
</reference>
<accession>A0A4Z1A6G0</accession>
<dbReference type="FunFam" id="2.60.120.590:FF:000004">
    <property type="entry name" value="DNA oxidative demethylase ALKBH2"/>
    <property type="match status" value="1"/>
</dbReference>
<protein>
    <submittedName>
        <fullName evidence="10">Alpha-ketoglutarate-dependent dioxygenase AlkB</fullName>
    </submittedName>
</protein>
<dbReference type="GO" id="GO:0006307">
    <property type="term" value="P:DNA alkylation repair"/>
    <property type="evidence" value="ECO:0007669"/>
    <property type="project" value="InterPro"/>
</dbReference>
<evidence type="ECO:0000256" key="4">
    <source>
        <dbReference type="ARBA" id="ARBA00022842"/>
    </source>
</evidence>
<keyword evidence="4" id="KW-0460">Magnesium</keyword>
<keyword evidence="3" id="KW-0227">DNA damage</keyword>
<evidence type="ECO:0000313" key="10">
    <source>
        <dbReference type="EMBL" id="TGL75035.1"/>
    </source>
</evidence>
<dbReference type="RefSeq" id="WP_135640743.1">
    <property type="nucleotide sequence ID" value="NZ_RQGH01000008.1"/>
</dbReference>
<comment type="cofactor">
    <cofactor evidence="1">
        <name>Fe(2+)</name>
        <dbReference type="ChEBI" id="CHEBI:29033"/>
    </cofactor>
</comment>
<dbReference type="InterPro" id="IPR037151">
    <property type="entry name" value="AlkB-like_sf"/>
</dbReference>
<gene>
    <name evidence="10" type="ORF">EHQ62_02840</name>
</gene>
<evidence type="ECO:0000313" key="11">
    <source>
        <dbReference type="Proteomes" id="UP000297567"/>
    </source>
</evidence>
<dbReference type="Proteomes" id="UP000297567">
    <property type="component" value="Unassembled WGS sequence"/>
</dbReference>
<dbReference type="InterPro" id="IPR027450">
    <property type="entry name" value="AlkB-like"/>
</dbReference>
<keyword evidence="7" id="KW-0408">Iron</keyword>
<dbReference type="InterPro" id="IPR032854">
    <property type="entry name" value="ALKBH3"/>
</dbReference>
<dbReference type="EMBL" id="RQGH01000008">
    <property type="protein sequence ID" value="TGL75035.1"/>
    <property type="molecule type" value="Genomic_DNA"/>
</dbReference>
<dbReference type="SUPFAM" id="SSF51197">
    <property type="entry name" value="Clavaminate synthase-like"/>
    <property type="match status" value="1"/>
</dbReference>
<dbReference type="Pfam" id="PF13532">
    <property type="entry name" value="2OG-FeII_Oxy_2"/>
    <property type="match status" value="1"/>
</dbReference>
<feature type="domain" description="Fe2OG dioxygenase" evidence="9">
    <location>
        <begin position="102"/>
        <end position="199"/>
    </location>
</feature>
<dbReference type="GO" id="GO:0016787">
    <property type="term" value="F:hydrolase activity"/>
    <property type="evidence" value="ECO:0007669"/>
    <property type="project" value="UniProtKB-ARBA"/>
</dbReference>
<evidence type="ECO:0000256" key="7">
    <source>
        <dbReference type="ARBA" id="ARBA00023004"/>
    </source>
</evidence>
<name>A0A4Z1A6G0_9LEPT</name>
<proteinExistence type="predicted"/>
<dbReference type="AlphaFoldDB" id="A0A4Z1A6G0"/>
<keyword evidence="2" id="KW-0479">Metal-binding</keyword>
<evidence type="ECO:0000256" key="6">
    <source>
        <dbReference type="ARBA" id="ARBA00023002"/>
    </source>
</evidence>
<evidence type="ECO:0000256" key="2">
    <source>
        <dbReference type="ARBA" id="ARBA00022723"/>
    </source>
</evidence>
<dbReference type="GO" id="GO:0140097">
    <property type="term" value="F:catalytic activity, acting on DNA"/>
    <property type="evidence" value="ECO:0007669"/>
    <property type="project" value="UniProtKB-ARBA"/>
</dbReference>
<evidence type="ECO:0000256" key="3">
    <source>
        <dbReference type="ARBA" id="ARBA00022763"/>
    </source>
</evidence>
<evidence type="ECO:0000259" key="9">
    <source>
        <dbReference type="PROSITE" id="PS51471"/>
    </source>
</evidence>
<dbReference type="PANTHER" id="PTHR31212">
    <property type="entry name" value="ALPHA-KETOGLUTARATE-DEPENDENT DIOXYGENASE ALKB HOMOLOG 3"/>
    <property type="match status" value="1"/>
</dbReference>
<dbReference type="GO" id="GO:0051213">
    <property type="term" value="F:dioxygenase activity"/>
    <property type="evidence" value="ECO:0007669"/>
    <property type="project" value="UniProtKB-KW"/>
</dbReference>
<dbReference type="PANTHER" id="PTHR31212:SF4">
    <property type="entry name" value="ALPHA-KETOGLUTARATE-DEPENDENT DIOXYGENASE ALKB HOMOLOG 3"/>
    <property type="match status" value="1"/>
</dbReference>
<dbReference type="GO" id="GO:0032451">
    <property type="term" value="F:demethylase activity"/>
    <property type="evidence" value="ECO:0007669"/>
    <property type="project" value="UniProtKB-ARBA"/>
</dbReference>
<evidence type="ECO:0000256" key="8">
    <source>
        <dbReference type="ARBA" id="ARBA00023204"/>
    </source>
</evidence>
<keyword evidence="5 10" id="KW-0223">Dioxygenase</keyword>
<dbReference type="GO" id="GO:0016705">
    <property type="term" value="F:oxidoreductase activity, acting on paired donors, with incorporation or reduction of molecular oxygen"/>
    <property type="evidence" value="ECO:0007669"/>
    <property type="project" value="UniProtKB-ARBA"/>
</dbReference>
<dbReference type="PROSITE" id="PS51471">
    <property type="entry name" value="FE2OG_OXY"/>
    <property type="match status" value="1"/>
</dbReference>
<dbReference type="Gene3D" id="2.60.120.590">
    <property type="entry name" value="Alpha-ketoglutarate-dependent dioxygenase AlkB-like"/>
    <property type="match status" value="1"/>
</dbReference>
<keyword evidence="8" id="KW-0234">DNA repair</keyword>